<dbReference type="InterPro" id="IPR041674">
    <property type="entry name" value="TetR_C_22"/>
</dbReference>
<evidence type="ECO:0000256" key="1">
    <source>
        <dbReference type="ARBA" id="ARBA00023125"/>
    </source>
</evidence>
<feature type="compositionally biased region" description="Low complexity" evidence="3">
    <location>
        <begin position="45"/>
        <end position="61"/>
    </location>
</feature>
<comment type="caution">
    <text evidence="5">The sequence shown here is derived from an EMBL/GenBank/DDBJ whole genome shotgun (WGS) entry which is preliminary data.</text>
</comment>
<dbReference type="InterPro" id="IPR023772">
    <property type="entry name" value="DNA-bd_HTH_TetR-type_CS"/>
</dbReference>
<gene>
    <name evidence="5" type="ORF">JE024_22775</name>
</gene>
<dbReference type="InterPro" id="IPR001647">
    <property type="entry name" value="HTH_TetR"/>
</dbReference>
<feature type="compositionally biased region" description="Low complexity" evidence="3">
    <location>
        <begin position="69"/>
        <end position="149"/>
    </location>
</feature>
<dbReference type="Pfam" id="PF17928">
    <property type="entry name" value="TetR_C_22"/>
    <property type="match status" value="1"/>
</dbReference>
<evidence type="ECO:0000256" key="3">
    <source>
        <dbReference type="SAM" id="MobiDB-lite"/>
    </source>
</evidence>
<keyword evidence="1 2" id="KW-0238">DNA-binding</keyword>
<dbReference type="Pfam" id="PF00440">
    <property type="entry name" value="TetR_N"/>
    <property type="match status" value="1"/>
</dbReference>
<name>A0ABS2UXT4_9ACTN</name>
<feature type="DNA-binding region" description="H-T-H motif" evidence="2">
    <location>
        <begin position="189"/>
        <end position="208"/>
    </location>
</feature>
<accession>A0ABS2UXT4</accession>
<dbReference type="InterPro" id="IPR050109">
    <property type="entry name" value="HTH-type_TetR-like_transc_reg"/>
</dbReference>
<dbReference type="InterPro" id="IPR009057">
    <property type="entry name" value="Homeodomain-like_sf"/>
</dbReference>
<dbReference type="SUPFAM" id="SSF46689">
    <property type="entry name" value="Homeodomain-like"/>
    <property type="match status" value="1"/>
</dbReference>
<dbReference type="EMBL" id="JAFEJA010000001">
    <property type="protein sequence ID" value="MBM9621510.1"/>
    <property type="molecule type" value="Genomic_DNA"/>
</dbReference>
<dbReference type="PANTHER" id="PTHR30055:SF223">
    <property type="entry name" value="HTH-TYPE TRANSCRIPTIONAL REGULATOR UIDR"/>
    <property type="match status" value="1"/>
</dbReference>
<proteinExistence type="predicted"/>
<dbReference type="PROSITE" id="PS01081">
    <property type="entry name" value="HTH_TETR_1"/>
    <property type="match status" value="1"/>
</dbReference>
<feature type="domain" description="HTH tetR-type" evidence="4">
    <location>
        <begin position="166"/>
        <end position="226"/>
    </location>
</feature>
<protein>
    <submittedName>
        <fullName evidence="5">TetR family transcriptional regulator</fullName>
    </submittedName>
</protein>
<reference evidence="5 6" key="1">
    <citation type="journal article" date="2016" name="Arch. Microbiol.">
        <title>Streptomyces zhihengii sp. nov., isolated from rhizospheric soil of Psammosilene tunicoides.</title>
        <authorList>
            <person name="Huang M.J."/>
            <person name="Fei J.J."/>
            <person name="Salam N."/>
            <person name="Kim C.J."/>
            <person name="Hozzein W.N."/>
            <person name="Xiao M."/>
            <person name="Huang H.Q."/>
            <person name="Li W.J."/>
        </authorList>
    </citation>
    <scope>NUCLEOTIDE SEQUENCE [LARGE SCALE GENOMIC DNA]</scope>
    <source>
        <strain evidence="5 6">YIM T102</strain>
    </source>
</reference>
<dbReference type="Gene3D" id="1.10.357.10">
    <property type="entry name" value="Tetracycline Repressor, domain 2"/>
    <property type="match status" value="1"/>
</dbReference>
<dbReference type="Proteomes" id="UP000664109">
    <property type="component" value="Unassembled WGS sequence"/>
</dbReference>
<dbReference type="PANTHER" id="PTHR30055">
    <property type="entry name" value="HTH-TYPE TRANSCRIPTIONAL REGULATOR RUTR"/>
    <property type="match status" value="1"/>
</dbReference>
<organism evidence="5 6">
    <name type="scientific">Streptomyces zhihengii</name>
    <dbReference type="NCBI Taxonomy" id="1818004"/>
    <lineage>
        <taxon>Bacteria</taxon>
        <taxon>Bacillati</taxon>
        <taxon>Actinomycetota</taxon>
        <taxon>Actinomycetes</taxon>
        <taxon>Kitasatosporales</taxon>
        <taxon>Streptomycetaceae</taxon>
        <taxon>Streptomyces</taxon>
    </lineage>
</organism>
<evidence type="ECO:0000259" key="4">
    <source>
        <dbReference type="PROSITE" id="PS50977"/>
    </source>
</evidence>
<evidence type="ECO:0000313" key="5">
    <source>
        <dbReference type="EMBL" id="MBM9621510.1"/>
    </source>
</evidence>
<dbReference type="PRINTS" id="PR00455">
    <property type="entry name" value="HTHTETR"/>
</dbReference>
<evidence type="ECO:0000256" key="2">
    <source>
        <dbReference type="PROSITE-ProRule" id="PRU00335"/>
    </source>
</evidence>
<keyword evidence="6" id="KW-1185">Reference proteome</keyword>
<evidence type="ECO:0000313" key="6">
    <source>
        <dbReference type="Proteomes" id="UP000664109"/>
    </source>
</evidence>
<sequence>MRAGTRVCQPCPGSRGFRVPKPTRAVERTTKPIPDATSAPGADVPPATGGRRTAAAGAGADPARRRRTAGQAAAAARAAAAKGAAPAGDRQAPAPQDAAADPPAATAPRHEAAGASAPGADAPPATGGRRAAAADPEPGAATAATAAPAGGEGDGARPKRRQARGERRIAQLLDAAAGVFCSTGYAAASTNAIAREAGVSPGTLYQFFPNKEAIAFELGDRLMHQWRESHGAALAAAALDLPLEQLLDAVLDPLIAFNHENPAFSVLMHGPDIPGRITQEFDTVHQGLLTRIEEILAGYLPGTPPAEVARVSTMTFAIFKAGLDLIVAHEGAERVAYTAELKAVMFRYLEPLLGEASGICSP</sequence>
<dbReference type="PROSITE" id="PS50977">
    <property type="entry name" value="HTH_TETR_2"/>
    <property type="match status" value="1"/>
</dbReference>
<feature type="region of interest" description="Disordered" evidence="3">
    <location>
        <begin position="1"/>
        <end position="165"/>
    </location>
</feature>